<keyword evidence="6 12" id="KW-0479">Metal-binding</keyword>
<keyword evidence="9 12" id="KW-0408">Iron</keyword>
<evidence type="ECO:0000256" key="5">
    <source>
        <dbReference type="ARBA" id="ARBA00022692"/>
    </source>
</evidence>
<evidence type="ECO:0000256" key="12">
    <source>
        <dbReference type="PIRSR" id="PIRSR602401-1"/>
    </source>
</evidence>
<keyword evidence="7" id="KW-1133">Transmembrane helix</keyword>
<evidence type="ECO:0000256" key="2">
    <source>
        <dbReference type="ARBA" id="ARBA00004167"/>
    </source>
</evidence>
<evidence type="ECO:0008006" key="15">
    <source>
        <dbReference type="Google" id="ProtNLM"/>
    </source>
</evidence>
<dbReference type="AlphaFoldDB" id="A0A8H7ASV5"/>
<dbReference type="InterPro" id="IPR050121">
    <property type="entry name" value="Cytochrome_P450_monoxygenase"/>
</dbReference>
<proteinExistence type="inferred from homology"/>
<sequence>MAALSFVSQQNTLVGVVCLVLLVFLGRRVHSVYFGPLAKFPGPKLAAATLWYEFYFDVIRRGRYTFKIKELHEKYGPIIRISPNELHIDEPDYYEELYSQHKPRNKSVFYVNQFGLPGSSFGTADHRLHRARRAALNPFFSKQTIARLQPMLTFMIEKLCGRIEEFRKLGQPMSMRHVYMCLTTDVVTLYALNRSWNHLDSPDFSPVWVETIKATAESGHIMKQFPWIFPLIRALPRRVVGAMDPGMLLLLDFQQRIKEDTQNVVDGVYKPRQEQHELGLDKTIFHALLESDLPAEEKLQSRLWQEGQVVIGAGADTTANALTVTHFHILDNPHVHKRLQAELEEALPNKHAPVELRVVEQLPYLNAVLNEGLRLSYGVCGRLQRSHPTEVMKFHEWEIPPGTPVGMTTIHVHQNETIFPEPLRFKPERWLEKRPEASPPLDRYLVSFTKGSRQCVGMHLAKAELRLAIATLIRRYDRQELFETTRADVDIQHDFFLPQAALDSKGVRVIFK</sequence>
<evidence type="ECO:0000256" key="10">
    <source>
        <dbReference type="ARBA" id="ARBA00023033"/>
    </source>
</evidence>
<dbReference type="InterPro" id="IPR036396">
    <property type="entry name" value="Cyt_P450_sf"/>
</dbReference>
<comment type="caution">
    <text evidence="13">The sequence shown here is derived from an EMBL/GenBank/DDBJ whole genome shotgun (WGS) entry which is preliminary data.</text>
</comment>
<dbReference type="GO" id="GO:0020037">
    <property type="term" value="F:heme binding"/>
    <property type="evidence" value="ECO:0007669"/>
    <property type="project" value="InterPro"/>
</dbReference>
<keyword evidence="11" id="KW-0472">Membrane</keyword>
<comment type="cofactor">
    <cofactor evidence="1 12">
        <name>heme</name>
        <dbReference type="ChEBI" id="CHEBI:30413"/>
    </cofactor>
</comment>
<gene>
    <name evidence="13" type="ORF">GJ744_012032</name>
</gene>
<dbReference type="PRINTS" id="PR00463">
    <property type="entry name" value="EP450I"/>
</dbReference>
<comment type="similarity">
    <text evidence="3">Belongs to the cytochrome P450 family.</text>
</comment>
<dbReference type="CDD" id="cd11062">
    <property type="entry name" value="CYP58-like"/>
    <property type="match status" value="1"/>
</dbReference>
<organism evidence="13 14">
    <name type="scientific">Endocarpon pusillum</name>
    <dbReference type="NCBI Taxonomy" id="364733"/>
    <lineage>
        <taxon>Eukaryota</taxon>
        <taxon>Fungi</taxon>
        <taxon>Dikarya</taxon>
        <taxon>Ascomycota</taxon>
        <taxon>Pezizomycotina</taxon>
        <taxon>Eurotiomycetes</taxon>
        <taxon>Chaetothyriomycetidae</taxon>
        <taxon>Verrucariales</taxon>
        <taxon>Verrucariaceae</taxon>
        <taxon>Endocarpon</taxon>
    </lineage>
</organism>
<dbReference type="PANTHER" id="PTHR24305:SF157">
    <property type="entry name" value="N-ACETYLTRYPTOPHAN 6-HYDROXYLASE IVOC-RELATED"/>
    <property type="match status" value="1"/>
</dbReference>
<keyword evidence="14" id="KW-1185">Reference proteome</keyword>
<evidence type="ECO:0000256" key="3">
    <source>
        <dbReference type="ARBA" id="ARBA00010617"/>
    </source>
</evidence>
<evidence type="ECO:0000256" key="1">
    <source>
        <dbReference type="ARBA" id="ARBA00001971"/>
    </source>
</evidence>
<evidence type="ECO:0000313" key="14">
    <source>
        <dbReference type="Proteomes" id="UP000606974"/>
    </source>
</evidence>
<dbReference type="GO" id="GO:0016020">
    <property type="term" value="C:membrane"/>
    <property type="evidence" value="ECO:0007669"/>
    <property type="project" value="UniProtKB-SubCell"/>
</dbReference>
<dbReference type="PANTHER" id="PTHR24305">
    <property type="entry name" value="CYTOCHROME P450"/>
    <property type="match status" value="1"/>
</dbReference>
<accession>A0A8H7ASV5</accession>
<keyword evidence="10" id="KW-0503">Monooxygenase</keyword>
<dbReference type="InterPro" id="IPR001128">
    <property type="entry name" value="Cyt_P450"/>
</dbReference>
<dbReference type="SUPFAM" id="SSF48264">
    <property type="entry name" value="Cytochrome P450"/>
    <property type="match status" value="1"/>
</dbReference>
<dbReference type="InterPro" id="IPR002401">
    <property type="entry name" value="Cyt_P450_E_grp-I"/>
</dbReference>
<protein>
    <recommendedName>
        <fullName evidence="15">Trichodiene oxygenase</fullName>
    </recommendedName>
</protein>
<evidence type="ECO:0000256" key="4">
    <source>
        <dbReference type="ARBA" id="ARBA00022617"/>
    </source>
</evidence>
<keyword evidence="5" id="KW-0812">Transmembrane</keyword>
<reference evidence="13" key="1">
    <citation type="submission" date="2020-02" db="EMBL/GenBank/DDBJ databases">
        <authorList>
            <person name="Palmer J.M."/>
        </authorList>
    </citation>
    <scope>NUCLEOTIDE SEQUENCE</scope>
    <source>
        <strain evidence="13">EPUS1.4</strain>
        <tissue evidence="13">Thallus</tissue>
    </source>
</reference>
<evidence type="ECO:0000256" key="7">
    <source>
        <dbReference type="ARBA" id="ARBA00022989"/>
    </source>
</evidence>
<dbReference type="FunFam" id="1.10.630.10:FF:000069">
    <property type="entry name" value="Cytochrome P450, putative (Eurofung)"/>
    <property type="match status" value="1"/>
</dbReference>
<evidence type="ECO:0000256" key="6">
    <source>
        <dbReference type="ARBA" id="ARBA00022723"/>
    </source>
</evidence>
<keyword evidence="8" id="KW-0560">Oxidoreductase</keyword>
<dbReference type="Gene3D" id="1.10.630.10">
    <property type="entry name" value="Cytochrome P450"/>
    <property type="match status" value="1"/>
</dbReference>
<dbReference type="GO" id="GO:0005506">
    <property type="term" value="F:iron ion binding"/>
    <property type="evidence" value="ECO:0007669"/>
    <property type="project" value="InterPro"/>
</dbReference>
<comment type="subcellular location">
    <subcellularLocation>
        <location evidence="2">Membrane</location>
        <topology evidence="2">Single-pass membrane protein</topology>
    </subcellularLocation>
</comment>
<dbReference type="Pfam" id="PF00067">
    <property type="entry name" value="p450"/>
    <property type="match status" value="1"/>
</dbReference>
<feature type="binding site" description="axial binding residue" evidence="12">
    <location>
        <position position="455"/>
    </location>
    <ligand>
        <name>heme</name>
        <dbReference type="ChEBI" id="CHEBI:30413"/>
    </ligand>
    <ligandPart>
        <name>Fe</name>
        <dbReference type="ChEBI" id="CHEBI:18248"/>
    </ligandPart>
</feature>
<dbReference type="EMBL" id="JAACFV010000009">
    <property type="protein sequence ID" value="KAF7512929.1"/>
    <property type="molecule type" value="Genomic_DNA"/>
</dbReference>
<keyword evidence="4 12" id="KW-0349">Heme</keyword>
<dbReference type="GO" id="GO:0004497">
    <property type="term" value="F:monooxygenase activity"/>
    <property type="evidence" value="ECO:0007669"/>
    <property type="project" value="UniProtKB-KW"/>
</dbReference>
<evidence type="ECO:0000256" key="9">
    <source>
        <dbReference type="ARBA" id="ARBA00023004"/>
    </source>
</evidence>
<name>A0A8H7ASV5_9EURO</name>
<dbReference type="Proteomes" id="UP000606974">
    <property type="component" value="Unassembled WGS sequence"/>
</dbReference>
<dbReference type="OrthoDB" id="3945418at2759"/>
<evidence type="ECO:0000256" key="11">
    <source>
        <dbReference type="ARBA" id="ARBA00023136"/>
    </source>
</evidence>
<evidence type="ECO:0000313" key="13">
    <source>
        <dbReference type="EMBL" id="KAF7512929.1"/>
    </source>
</evidence>
<dbReference type="GO" id="GO:0016705">
    <property type="term" value="F:oxidoreductase activity, acting on paired donors, with incorporation or reduction of molecular oxygen"/>
    <property type="evidence" value="ECO:0007669"/>
    <property type="project" value="InterPro"/>
</dbReference>
<dbReference type="PRINTS" id="PR00385">
    <property type="entry name" value="P450"/>
</dbReference>
<evidence type="ECO:0000256" key="8">
    <source>
        <dbReference type="ARBA" id="ARBA00023002"/>
    </source>
</evidence>